<evidence type="ECO:0000313" key="2">
    <source>
        <dbReference type="EMBL" id="GBP58093.1"/>
    </source>
</evidence>
<dbReference type="EMBL" id="BGZK01000727">
    <property type="protein sequence ID" value="GBP58093.1"/>
    <property type="molecule type" value="Genomic_DNA"/>
</dbReference>
<dbReference type="Proteomes" id="UP000299102">
    <property type="component" value="Unassembled WGS sequence"/>
</dbReference>
<accession>A0A4C1X4M1</accession>
<evidence type="ECO:0000256" key="1">
    <source>
        <dbReference type="SAM" id="MobiDB-lite"/>
    </source>
</evidence>
<reference evidence="2 3" key="1">
    <citation type="journal article" date="2019" name="Commun. Biol.">
        <title>The bagworm genome reveals a unique fibroin gene that provides high tensile strength.</title>
        <authorList>
            <person name="Kono N."/>
            <person name="Nakamura H."/>
            <person name="Ohtoshi R."/>
            <person name="Tomita M."/>
            <person name="Numata K."/>
            <person name="Arakawa K."/>
        </authorList>
    </citation>
    <scope>NUCLEOTIDE SEQUENCE [LARGE SCALE GENOMIC DNA]</scope>
</reference>
<dbReference type="AlphaFoldDB" id="A0A4C1X4M1"/>
<keyword evidence="3" id="KW-1185">Reference proteome</keyword>
<gene>
    <name evidence="2" type="ORF">EVAR_40635_1</name>
</gene>
<feature type="compositionally biased region" description="Basic residues" evidence="1">
    <location>
        <begin position="112"/>
        <end position="121"/>
    </location>
</feature>
<organism evidence="2 3">
    <name type="scientific">Eumeta variegata</name>
    <name type="common">Bagworm moth</name>
    <name type="synonym">Eumeta japonica</name>
    <dbReference type="NCBI Taxonomy" id="151549"/>
    <lineage>
        <taxon>Eukaryota</taxon>
        <taxon>Metazoa</taxon>
        <taxon>Ecdysozoa</taxon>
        <taxon>Arthropoda</taxon>
        <taxon>Hexapoda</taxon>
        <taxon>Insecta</taxon>
        <taxon>Pterygota</taxon>
        <taxon>Neoptera</taxon>
        <taxon>Endopterygota</taxon>
        <taxon>Lepidoptera</taxon>
        <taxon>Glossata</taxon>
        <taxon>Ditrysia</taxon>
        <taxon>Tineoidea</taxon>
        <taxon>Psychidae</taxon>
        <taxon>Oiketicinae</taxon>
        <taxon>Eumeta</taxon>
    </lineage>
</organism>
<feature type="region of interest" description="Disordered" evidence="1">
    <location>
        <begin position="112"/>
        <end position="140"/>
    </location>
</feature>
<sequence length="155" mass="17670">MVRGIGILTHWTKSNSGNYYFISVFRVLSHRPSRPILALQPSRLQRGSSTMKVLIGHCRIAHKEVLFQKRILAAVHHKNTPPPPSSGRCVAMVSTRNEVYCIGIPMNDARARARACRHAPRPRPPPPPRAPPPKRPHPATYYDRRIFTFINVTYY</sequence>
<comment type="caution">
    <text evidence="2">The sequence shown here is derived from an EMBL/GenBank/DDBJ whole genome shotgun (WGS) entry which is preliminary data.</text>
</comment>
<feature type="compositionally biased region" description="Pro residues" evidence="1">
    <location>
        <begin position="122"/>
        <end position="131"/>
    </location>
</feature>
<name>A0A4C1X4M1_EUMVA</name>
<protein>
    <submittedName>
        <fullName evidence="2">Uncharacterized protein</fullName>
    </submittedName>
</protein>
<proteinExistence type="predicted"/>
<evidence type="ECO:0000313" key="3">
    <source>
        <dbReference type="Proteomes" id="UP000299102"/>
    </source>
</evidence>